<proteinExistence type="predicted"/>
<keyword evidence="2" id="KW-1185">Reference proteome</keyword>
<dbReference type="AlphaFoldDB" id="A0A7T8GPV0"/>
<reference evidence="2" key="1">
    <citation type="submission" date="2021-01" db="EMBL/GenBank/DDBJ databases">
        <title>Caligus Genome Assembly.</title>
        <authorList>
            <person name="Gallardo-Escarate C."/>
        </authorList>
    </citation>
    <scope>NUCLEOTIDE SEQUENCE [LARGE SCALE GENOMIC DNA]</scope>
</reference>
<dbReference type="Proteomes" id="UP000595437">
    <property type="component" value="Chromosome 18"/>
</dbReference>
<accession>A0A7T8GPV0</accession>
<evidence type="ECO:0000313" key="1">
    <source>
        <dbReference type="EMBL" id="QQP35525.1"/>
    </source>
</evidence>
<name>A0A7T8GPV0_CALRO</name>
<dbReference type="EMBL" id="CP045907">
    <property type="protein sequence ID" value="QQP35525.1"/>
    <property type="molecule type" value="Genomic_DNA"/>
</dbReference>
<protein>
    <submittedName>
        <fullName evidence="1">Uncharacterized protein</fullName>
    </submittedName>
</protein>
<evidence type="ECO:0000313" key="2">
    <source>
        <dbReference type="Proteomes" id="UP000595437"/>
    </source>
</evidence>
<sequence>MDAMSAMFNLLRVLLPNNMVCGRSSQKKASNDLLGASTNDMAKRYKKNMGDHS</sequence>
<organism evidence="1 2">
    <name type="scientific">Caligus rogercresseyi</name>
    <name type="common">Sea louse</name>
    <dbReference type="NCBI Taxonomy" id="217165"/>
    <lineage>
        <taxon>Eukaryota</taxon>
        <taxon>Metazoa</taxon>
        <taxon>Ecdysozoa</taxon>
        <taxon>Arthropoda</taxon>
        <taxon>Crustacea</taxon>
        <taxon>Multicrustacea</taxon>
        <taxon>Hexanauplia</taxon>
        <taxon>Copepoda</taxon>
        <taxon>Siphonostomatoida</taxon>
        <taxon>Caligidae</taxon>
        <taxon>Caligus</taxon>
    </lineage>
</organism>
<gene>
    <name evidence="1" type="ORF">FKW44_023774</name>
</gene>